<dbReference type="EMBL" id="PTIX01000020">
    <property type="protein sequence ID" value="PPK64313.1"/>
    <property type="molecule type" value="Genomic_DNA"/>
</dbReference>
<name>A0A2S6GGI0_9PSEU</name>
<sequence length="254" mass="27519">MDGSARRGPDWRRSATAPRATSRPGTPAPRVAAPEPSPPATAAPPVRARAGSAATRCRVGAAPAACPSSRVGARCLPGRAAGRISPAREQAASRTPRAAPRSAAGWRDSADSARWWPVSRPEPTAAASRGAGRRWPEPPRTARTPGASRRAREDPRASAACATRPWAAWKSCDSAGPRPREGWGCRHRPGLLRRQAVRVSRGCRNHRWSCPDGPWANRARERREQHLTHHRRDGGSHQWNCPVARVVNLGPQRR</sequence>
<comment type="caution">
    <text evidence="2">The sequence shown here is derived from an EMBL/GenBank/DDBJ whole genome shotgun (WGS) entry which is preliminary data.</text>
</comment>
<accession>A0A2S6GGI0</accession>
<keyword evidence="3" id="KW-1185">Reference proteome</keyword>
<protein>
    <submittedName>
        <fullName evidence="2">Uncharacterized protein</fullName>
    </submittedName>
</protein>
<organism evidence="2 3">
    <name type="scientific">Actinokineospora auranticolor</name>
    <dbReference type="NCBI Taxonomy" id="155976"/>
    <lineage>
        <taxon>Bacteria</taxon>
        <taxon>Bacillati</taxon>
        <taxon>Actinomycetota</taxon>
        <taxon>Actinomycetes</taxon>
        <taxon>Pseudonocardiales</taxon>
        <taxon>Pseudonocardiaceae</taxon>
        <taxon>Actinokineospora</taxon>
    </lineage>
</organism>
<evidence type="ECO:0000313" key="2">
    <source>
        <dbReference type="EMBL" id="PPK64313.1"/>
    </source>
</evidence>
<feature type="region of interest" description="Disordered" evidence="1">
    <location>
        <begin position="1"/>
        <end position="159"/>
    </location>
</feature>
<proteinExistence type="predicted"/>
<gene>
    <name evidence="2" type="ORF">CLV40_12034</name>
</gene>
<evidence type="ECO:0000313" key="3">
    <source>
        <dbReference type="Proteomes" id="UP000239203"/>
    </source>
</evidence>
<feature type="compositionally biased region" description="Low complexity" evidence="1">
    <location>
        <begin position="14"/>
        <end position="24"/>
    </location>
</feature>
<dbReference type="AlphaFoldDB" id="A0A2S6GGI0"/>
<dbReference type="Proteomes" id="UP000239203">
    <property type="component" value="Unassembled WGS sequence"/>
</dbReference>
<evidence type="ECO:0000256" key="1">
    <source>
        <dbReference type="SAM" id="MobiDB-lite"/>
    </source>
</evidence>
<feature type="compositionally biased region" description="Low complexity" evidence="1">
    <location>
        <begin position="92"/>
        <end position="104"/>
    </location>
</feature>
<reference evidence="2 3" key="1">
    <citation type="submission" date="2018-02" db="EMBL/GenBank/DDBJ databases">
        <title>Genomic Encyclopedia of Archaeal and Bacterial Type Strains, Phase II (KMG-II): from individual species to whole genera.</title>
        <authorList>
            <person name="Goeker M."/>
        </authorList>
    </citation>
    <scope>NUCLEOTIDE SEQUENCE [LARGE SCALE GENOMIC DNA]</scope>
    <source>
        <strain evidence="2 3">YU 961-1</strain>
    </source>
</reference>
<feature type="compositionally biased region" description="Basic and acidic residues" evidence="1">
    <location>
        <begin position="1"/>
        <end position="13"/>
    </location>
</feature>